<keyword evidence="1" id="KW-0812">Transmembrane</keyword>
<dbReference type="AlphaFoldDB" id="A0AAD9L6D6"/>
<sequence length="168" mass="18418">MPLDGSSARLRSHVVGPVIVISGFGADSQLAPSGGWLGEVVILLSKLIGIWDIFALMIIFVVVWVLIRTVSPIIALPLGLLFDLSIPLQYQNSETMRVAHEKHLSGYWPAFFMGTAVEVACFLMLVPNMFTLVVGIKTVLCLAMWLSHQPNGRMVSHYFGHPMAPDDS</sequence>
<feature type="transmembrane region" description="Helical" evidence="1">
    <location>
        <begin position="40"/>
        <end position="66"/>
    </location>
</feature>
<dbReference type="Proteomes" id="UP001182556">
    <property type="component" value="Unassembled WGS sequence"/>
</dbReference>
<name>A0AAD9L6D6_PAPLA</name>
<proteinExistence type="predicted"/>
<organism evidence="2 3">
    <name type="scientific">Papiliotrema laurentii</name>
    <name type="common">Cryptococcus laurentii</name>
    <dbReference type="NCBI Taxonomy" id="5418"/>
    <lineage>
        <taxon>Eukaryota</taxon>
        <taxon>Fungi</taxon>
        <taxon>Dikarya</taxon>
        <taxon>Basidiomycota</taxon>
        <taxon>Agaricomycotina</taxon>
        <taxon>Tremellomycetes</taxon>
        <taxon>Tremellales</taxon>
        <taxon>Rhynchogastremaceae</taxon>
        <taxon>Papiliotrema</taxon>
    </lineage>
</organism>
<protein>
    <submittedName>
        <fullName evidence="2">Uncharacterized protein</fullName>
    </submittedName>
</protein>
<comment type="caution">
    <text evidence="2">The sequence shown here is derived from an EMBL/GenBank/DDBJ whole genome shotgun (WGS) entry which is preliminary data.</text>
</comment>
<evidence type="ECO:0000313" key="3">
    <source>
        <dbReference type="Proteomes" id="UP001182556"/>
    </source>
</evidence>
<keyword evidence="1" id="KW-0472">Membrane</keyword>
<gene>
    <name evidence="2" type="ORF">DB88DRAFT_436660</name>
</gene>
<evidence type="ECO:0000313" key="2">
    <source>
        <dbReference type="EMBL" id="KAK1925296.1"/>
    </source>
</evidence>
<evidence type="ECO:0000256" key="1">
    <source>
        <dbReference type="SAM" id="Phobius"/>
    </source>
</evidence>
<dbReference type="EMBL" id="JAODAN010000003">
    <property type="protein sequence ID" value="KAK1925296.1"/>
    <property type="molecule type" value="Genomic_DNA"/>
</dbReference>
<reference evidence="2" key="1">
    <citation type="submission" date="2023-02" db="EMBL/GenBank/DDBJ databases">
        <title>Identification and recombinant expression of a fungal hydrolase from Papiliotrema laurentii that hydrolyzes apple cutin and clears colloidal polyester polyurethane.</title>
        <authorList>
            <consortium name="DOE Joint Genome Institute"/>
            <person name="Roman V.A."/>
            <person name="Bojanowski C."/>
            <person name="Crable B.R."/>
            <person name="Wagner D.N."/>
            <person name="Hung C.S."/>
            <person name="Nadeau L.J."/>
            <person name="Schratz L."/>
            <person name="Haridas S."/>
            <person name="Pangilinan J."/>
            <person name="Lipzen A."/>
            <person name="Na H."/>
            <person name="Yan M."/>
            <person name="Ng V."/>
            <person name="Grigoriev I.V."/>
            <person name="Spatafora J.W."/>
            <person name="Barlow D."/>
            <person name="Biffinger J."/>
            <person name="Kelley-Loughnane N."/>
            <person name="Varaljay V.A."/>
            <person name="Crookes-Goodson W.J."/>
        </authorList>
    </citation>
    <scope>NUCLEOTIDE SEQUENCE</scope>
    <source>
        <strain evidence="2">5307AH</strain>
    </source>
</reference>
<keyword evidence="1" id="KW-1133">Transmembrane helix</keyword>
<accession>A0AAD9L6D6</accession>
<keyword evidence="3" id="KW-1185">Reference proteome</keyword>
<feature type="transmembrane region" description="Helical" evidence="1">
    <location>
        <begin position="110"/>
        <end position="136"/>
    </location>
</feature>